<protein>
    <submittedName>
        <fullName evidence="2">Uncharacterized protein</fullName>
    </submittedName>
</protein>
<evidence type="ECO:0000313" key="2">
    <source>
        <dbReference type="EMBL" id="MFC3154249.1"/>
    </source>
</evidence>
<reference evidence="3" key="1">
    <citation type="journal article" date="2019" name="Int. J. Syst. Evol. Microbiol.">
        <title>The Global Catalogue of Microorganisms (GCM) 10K type strain sequencing project: providing services to taxonomists for standard genome sequencing and annotation.</title>
        <authorList>
            <consortium name="The Broad Institute Genomics Platform"/>
            <consortium name="The Broad Institute Genome Sequencing Center for Infectious Disease"/>
            <person name="Wu L."/>
            <person name="Ma J."/>
        </authorList>
    </citation>
    <scope>NUCLEOTIDE SEQUENCE [LARGE SCALE GENOMIC DNA]</scope>
    <source>
        <strain evidence="3">KCTC 52141</strain>
    </source>
</reference>
<dbReference type="Proteomes" id="UP001595548">
    <property type="component" value="Unassembled WGS sequence"/>
</dbReference>
<feature type="transmembrane region" description="Helical" evidence="1">
    <location>
        <begin position="36"/>
        <end position="56"/>
    </location>
</feature>
<comment type="caution">
    <text evidence="2">The sequence shown here is derived from an EMBL/GenBank/DDBJ whole genome shotgun (WGS) entry which is preliminary data.</text>
</comment>
<gene>
    <name evidence="2" type="ORF">ACFOEB_03470</name>
</gene>
<name>A0ABV7HK48_9GAMM</name>
<keyword evidence="3" id="KW-1185">Reference proteome</keyword>
<dbReference type="EMBL" id="JBHRTL010000004">
    <property type="protein sequence ID" value="MFC3154249.1"/>
    <property type="molecule type" value="Genomic_DNA"/>
</dbReference>
<keyword evidence="1" id="KW-0812">Transmembrane</keyword>
<dbReference type="RefSeq" id="WP_382414402.1">
    <property type="nucleotide sequence ID" value="NZ_AP031500.1"/>
</dbReference>
<evidence type="ECO:0000313" key="3">
    <source>
        <dbReference type="Proteomes" id="UP001595548"/>
    </source>
</evidence>
<proteinExistence type="predicted"/>
<accession>A0ABV7HK48</accession>
<keyword evidence="1" id="KW-1133">Transmembrane helix</keyword>
<sequence>MELYLASVVMLLTIAAAVYTQAQLAKHISNSAQRWVVRTSLIAIGIGFAWVSNSTYQPSGALQFIVCITAFCITHVPSACILYLKRKRAAQR</sequence>
<feature type="transmembrane region" description="Helical" evidence="1">
    <location>
        <begin position="62"/>
        <end position="84"/>
    </location>
</feature>
<feature type="transmembrane region" description="Helical" evidence="1">
    <location>
        <begin position="6"/>
        <end position="24"/>
    </location>
</feature>
<organism evidence="2 3">
    <name type="scientific">Gilvimarinus japonicus</name>
    <dbReference type="NCBI Taxonomy" id="1796469"/>
    <lineage>
        <taxon>Bacteria</taxon>
        <taxon>Pseudomonadati</taxon>
        <taxon>Pseudomonadota</taxon>
        <taxon>Gammaproteobacteria</taxon>
        <taxon>Cellvibrionales</taxon>
        <taxon>Cellvibrionaceae</taxon>
        <taxon>Gilvimarinus</taxon>
    </lineage>
</organism>
<keyword evidence="1" id="KW-0472">Membrane</keyword>
<evidence type="ECO:0000256" key="1">
    <source>
        <dbReference type="SAM" id="Phobius"/>
    </source>
</evidence>